<proteinExistence type="predicted"/>
<protein>
    <submittedName>
        <fullName evidence="1">Uncharacterized protein</fullName>
    </submittedName>
</protein>
<dbReference type="OrthoDB" id="43523at2759"/>
<accession>A0A9N8EWL3</accession>
<dbReference type="AlphaFoldDB" id="A0A9N8EWL3"/>
<sequence>MIPMSSSTKPIHVLRGLLRHMDRTLPQEIAAKGPSSSTIPARSFVLQQYRASQQVSCPDETAQLRQLASDFLQLHRDLKERDRLYELDAGVESVLTPKEMSRRAAARAGLQLPDLDPNLG</sequence>
<evidence type="ECO:0000313" key="2">
    <source>
        <dbReference type="Proteomes" id="UP001153069"/>
    </source>
</evidence>
<keyword evidence="2" id="KW-1185">Reference proteome</keyword>
<dbReference type="Proteomes" id="UP001153069">
    <property type="component" value="Unassembled WGS sequence"/>
</dbReference>
<name>A0A9N8EWL3_9STRA</name>
<comment type="caution">
    <text evidence="1">The sequence shown here is derived from an EMBL/GenBank/DDBJ whole genome shotgun (WGS) entry which is preliminary data.</text>
</comment>
<organism evidence="1 2">
    <name type="scientific">Seminavis robusta</name>
    <dbReference type="NCBI Taxonomy" id="568900"/>
    <lineage>
        <taxon>Eukaryota</taxon>
        <taxon>Sar</taxon>
        <taxon>Stramenopiles</taxon>
        <taxon>Ochrophyta</taxon>
        <taxon>Bacillariophyta</taxon>
        <taxon>Bacillariophyceae</taxon>
        <taxon>Bacillariophycidae</taxon>
        <taxon>Naviculales</taxon>
        <taxon>Naviculaceae</taxon>
        <taxon>Seminavis</taxon>
    </lineage>
</organism>
<evidence type="ECO:0000313" key="1">
    <source>
        <dbReference type="EMBL" id="CAB9526379.1"/>
    </source>
</evidence>
<gene>
    <name evidence="1" type="ORF">SEMRO_1819_G299640.1</name>
</gene>
<reference evidence="1" key="1">
    <citation type="submission" date="2020-06" db="EMBL/GenBank/DDBJ databases">
        <authorList>
            <consortium name="Plant Systems Biology data submission"/>
        </authorList>
    </citation>
    <scope>NUCLEOTIDE SEQUENCE</scope>
    <source>
        <strain evidence="1">D6</strain>
    </source>
</reference>
<dbReference type="EMBL" id="CAICTM010001817">
    <property type="protein sequence ID" value="CAB9526379.1"/>
    <property type="molecule type" value="Genomic_DNA"/>
</dbReference>